<dbReference type="InterPro" id="IPR000352">
    <property type="entry name" value="Pep_chain_release_fac_I"/>
</dbReference>
<feature type="non-terminal residue" evidence="3">
    <location>
        <position position="1"/>
    </location>
</feature>
<feature type="region of interest" description="Disordered" evidence="1">
    <location>
        <begin position="102"/>
        <end position="144"/>
    </location>
</feature>
<dbReference type="Gene3D" id="3.30.160.20">
    <property type="match status" value="1"/>
</dbReference>
<dbReference type="SUPFAM" id="SSF110916">
    <property type="entry name" value="Peptidyl-tRNA hydrolase domain-like"/>
    <property type="match status" value="1"/>
</dbReference>
<evidence type="ECO:0000259" key="2">
    <source>
        <dbReference type="Pfam" id="PF00472"/>
    </source>
</evidence>
<name>A0A1Y5I911_OSTTA</name>
<evidence type="ECO:0000313" key="3">
    <source>
        <dbReference type="EMBL" id="OUS46068.1"/>
    </source>
</evidence>
<feature type="domain" description="Prokaryotic-type class I peptide chain release factors" evidence="2">
    <location>
        <begin position="10"/>
        <end position="142"/>
    </location>
</feature>
<dbReference type="Pfam" id="PF00472">
    <property type="entry name" value="RF-1"/>
    <property type="match status" value="1"/>
</dbReference>
<proteinExistence type="predicted"/>
<accession>A0A1Y5I911</accession>
<dbReference type="PANTHER" id="PTHR47352:SF1">
    <property type="entry name" value="CLASS I PEPTIDE CHAIN RELEASE FACTOR"/>
    <property type="match status" value="1"/>
</dbReference>
<dbReference type="Proteomes" id="UP000195557">
    <property type="component" value="Unassembled WGS sequence"/>
</dbReference>
<protein>
    <submittedName>
        <fullName evidence="3">Peptide chain release factor class I/class II</fullName>
    </submittedName>
</protein>
<feature type="non-terminal residue" evidence="3">
    <location>
        <position position="144"/>
    </location>
</feature>
<evidence type="ECO:0000256" key="1">
    <source>
        <dbReference type="SAM" id="MobiDB-lite"/>
    </source>
</evidence>
<dbReference type="GO" id="GO:0003747">
    <property type="term" value="F:translation release factor activity"/>
    <property type="evidence" value="ECO:0007669"/>
    <property type="project" value="InterPro"/>
</dbReference>
<feature type="compositionally biased region" description="Basic and acidic residues" evidence="1">
    <location>
        <begin position="117"/>
        <end position="144"/>
    </location>
</feature>
<gene>
    <name evidence="3" type="ORF">BE221DRAFT_54186</name>
</gene>
<dbReference type="FunFam" id="3.30.160.20:FF:000046">
    <property type="entry name" value="Peptidyl-tRNA hydrolase ICT1"/>
    <property type="match status" value="1"/>
</dbReference>
<dbReference type="AlphaFoldDB" id="A0A1Y5I911"/>
<organism evidence="3">
    <name type="scientific">Ostreococcus tauri</name>
    <name type="common">Marine green alga</name>
    <dbReference type="NCBI Taxonomy" id="70448"/>
    <lineage>
        <taxon>Eukaryota</taxon>
        <taxon>Viridiplantae</taxon>
        <taxon>Chlorophyta</taxon>
        <taxon>Mamiellophyceae</taxon>
        <taxon>Mamiellales</taxon>
        <taxon>Bathycoccaceae</taxon>
        <taxon>Ostreococcus</taxon>
    </lineage>
</organism>
<dbReference type="eggNOG" id="KOG3429">
    <property type="taxonomic scope" value="Eukaryota"/>
</dbReference>
<dbReference type="EMBL" id="KZ155785">
    <property type="protein sequence ID" value="OUS46068.1"/>
    <property type="molecule type" value="Genomic_DNA"/>
</dbReference>
<reference evidence="3" key="1">
    <citation type="submission" date="2017-04" db="EMBL/GenBank/DDBJ databases">
        <title>Population genomics of picophytoplankton unveils novel chromosome hypervariability.</title>
        <authorList>
            <consortium name="DOE Joint Genome Institute"/>
            <person name="Blanc-Mathieu R."/>
            <person name="Krasovec M."/>
            <person name="Hebrard M."/>
            <person name="Yau S."/>
            <person name="Desgranges E."/>
            <person name="Martin J."/>
            <person name="Schackwitz W."/>
            <person name="Kuo A."/>
            <person name="Salin G."/>
            <person name="Donnadieu C."/>
            <person name="Desdevises Y."/>
            <person name="Sanchez-Ferandin S."/>
            <person name="Moreau H."/>
            <person name="Rivals E."/>
            <person name="Grigoriev I.V."/>
            <person name="Grimsley N."/>
            <person name="Eyre-Walker A."/>
            <person name="Piganeau G."/>
        </authorList>
    </citation>
    <scope>NUCLEOTIDE SEQUENCE [LARGE SCALE GENOMIC DNA]</scope>
    <source>
        <strain evidence="3">RCC 1115</strain>
    </source>
</reference>
<dbReference type="PANTHER" id="PTHR47352">
    <property type="entry name" value="CLASS I PEPTIDE CHAIN RELEASE FACTOR"/>
    <property type="match status" value="1"/>
</dbReference>
<sequence>ADLTPPRPVTRDDVTISFARSGGAGGQNVNKVNTKCDMRLNVAGAVAAGWLPQWCADRLVVAERNRVNGDGELVVTSTRHRTQSQNVNDALEKLQSYINRAAKVPGATSNQKKKKTLERNVARGNKKRLESKKQASEKKNARRT</sequence>